<dbReference type="SUPFAM" id="SSF52058">
    <property type="entry name" value="L domain-like"/>
    <property type="match status" value="1"/>
</dbReference>
<dbReference type="AlphaFoldDB" id="A0A2S9J1R3"/>
<name>A0A2S9J1R3_9SPHI</name>
<protein>
    <submittedName>
        <fullName evidence="1">Uncharacterized protein</fullName>
    </submittedName>
</protein>
<reference evidence="1 2" key="1">
    <citation type="submission" date="2018-02" db="EMBL/GenBank/DDBJ databases">
        <title>The draft genome of Sphingobacterium sp. 5JN-11.</title>
        <authorList>
            <person name="Liu L."/>
            <person name="Li L."/>
            <person name="Liang L."/>
            <person name="Zhang X."/>
            <person name="Wang T."/>
        </authorList>
    </citation>
    <scope>NUCLEOTIDE SEQUENCE [LARGE SCALE GENOMIC DNA]</scope>
    <source>
        <strain evidence="1 2">5JN-11</strain>
    </source>
</reference>
<comment type="caution">
    <text evidence="1">The sequence shown here is derived from an EMBL/GenBank/DDBJ whole genome shotgun (WGS) entry which is preliminary data.</text>
</comment>
<organism evidence="1 2">
    <name type="scientific">Sphingobacterium haloxyli</name>
    <dbReference type="NCBI Taxonomy" id="2100533"/>
    <lineage>
        <taxon>Bacteria</taxon>
        <taxon>Pseudomonadati</taxon>
        <taxon>Bacteroidota</taxon>
        <taxon>Sphingobacteriia</taxon>
        <taxon>Sphingobacteriales</taxon>
        <taxon>Sphingobacteriaceae</taxon>
        <taxon>Sphingobacterium</taxon>
    </lineage>
</organism>
<proteinExistence type="predicted"/>
<sequence length="269" mass="29117">MNVNILGMLLLGAAITFGACSKDKEAIEPEEIIEEPIDDDDNTDESAIAVQFADADLADFIRLELEELEVKVGEEITRGDLLNLKELSIRGVLTEVASLQGLEYATELEHLDFGGTKVSDLTPIKDLEKITYLRFNETPVADLSPIAAYTNLTYFNANQASPGLTDLSALSGNEDMGTLILRGNLLGDEGLATISGFKKLHRLNARSTGAGDATVVMIGQMMAEGALLKTTEGYVDKDSELDLRGNEIEDWSPIESFIEDDTAVPVQGM</sequence>
<dbReference type="InterPro" id="IPR032675">
    <property type="entry name" value="LRR_dom_sf"/>
</dbReference>
<keyword evidence="2" id="KW-1185">Reference proteome</keyword>
<evidence type="ECO:0000313" key="2">
    <source>
        <dbReference type="Proteomes" id="UP000239711"/>
    </source>
</evidence>
<evidence type="ECO:0000313" key="1">
    <source>
        <dbReference type="EMBL" id="PRD46718.1"/>
    </source>
</evidence>
<dbReference type="EMBL" id="PVBQ01000011">
    <property type="protein sequence ID" value="PRD46718.1"/>
    <property type="molecule type" value="Genomic_DNA"/>
</dbReference>
<gene>
    <name evidence="1" type="ORF">C5745_14025</name>
</gene>
<dbReference type="Gene3D" id="3.80.10.10">
    <property type="entry name" value="Ribonuclease Inhibitor"/>
    <property type="match status" value="1"/>
</dbReference>
<dbReference type="Proteomes" id="UP000239711">
    <property type="component" value="Unassembled WGS sequence"/>
</dbReference>
<accession>A0A2S9J1R3</accession>